<evidence type="ECO:0000256" key="1">
    <source>
        <dbReference type="SAM" id="MobiDB-lite"/>
    </source>
</evidence>
<keyword evidence="6" id="KW-1185">Reference proteome</keyword>
<dbReference type="AlphaFoldDB" id="A0A8T7LVI6"/>
<evidence type="ECO:0000313" key="6">
    <source>
        <dbReference type="Proteomes" id="UP001431572"/>
    </source>
</evidence>
<sequence length="323" mass="36613">MINTLVGEHFLIEQELGRDQFGIVYIGRDTRWRREVKQVAIRILDKRLCMLPGFAERLAEIAPKLASWDQLYINRVIAQGVMRDVQSGANLHYLVNEPPGTETLYAYVQRVRSQLSPDLVAVLIEQIAAALEYANRQNIIHGNLNLWNITMRERNGAASVEVTDFGLVQLLTPFSQKEHEQMIGWKVPAGIPEFIAPERFRGEPPSKSNDVYDFGVILYFILSGRYPFTGTYDQLILAHSYQNPPSLGPLVAHGPEIHTMMIRLLSKAPLDRMSVQDVCIRYRQINNLPRTMLPVFDSHPPLLTPPPGDTGDLKKKGGWFGRS</sequence>
<dbReference type="Proteomes" id="UP000521676">
    <property type="component" value="Unassembled WGS sequence"/>
</dbReference>
<dbReference type="Pfam" id="PF07714">
    <property type="entry name" value="PK_Tyr_Ser-Thr"/>
    <property type="match status" value="1"/>
</dbReference>
<name>A0A8T7LVI6_9CHLR</name>
<reference evidence="3 5" key="1">
    <citation type="submission" date="2020-06" db="EMBL/GenBank/DDBJ databases">
        <title>Anoxygenic phototrophic Chloroflexota member uses a Type I reaction center.</title>
        <authorList>
            <person name="Tsuji J.M."/>
            <person name="Shaw N.A."/>
            <person name="Nagashima S."/>
            <person name="Venkiteswaran J."/>
            <person name="Schiff S.L."/>
            <person name="Hanada S."/>
            <person name="Tank M."/>
            <person name="Neufeld J.D."/>
        </authorList>
    </citation>
    <scope>NUCLEOTIDE SEQUENCE [LARGE SCALE GENOMIC DNA]</scope>
    <source>
        <strain evidence="3">L227-S17</strain>
    </source>
</reference>
<dbReference type="Gene3D" id="3.30.200.20">
    <property type="entry name" value="Phosphorylase Kinase, domain 1"/>
    <property type="match status" value="1"/>
</dbReference>
<protein>
    <submittedName>
        <fullName evidence="3">Protein kinase</fullName>
    </submittedName>
</protein>
<dbReference type="Gene3D" id="1.10.510.10">
    <property type="entry name" value="Transferase(Phosphotransferase) domain 1"/>
    <property type="match status" value="1"/>
</dbReference>
<dbReference type="EMBL" id="JACATZ010000001">
    <property type="protein sequence ID" value="NWJ44903.1"/>
    <property type="molecule type" value="Genomic_DNA"/>
</dbReference>
<dbReference type="RefSeq" id="WP_341468678.1">
    <property type="nucleotide sequence ID" value="NZ_CP128399.1"/>
</dbReference>
<gene>
    <name evidence="3" type="ORF">HXX08_03405</name>
    <name evidence="4" type="ORF">OZ401_000029</name>
</gene>
<dbReference type="GO" id="GO:0004672">
    <property type="term" value="F:protein kinase activity"/>
    <property type="evidence" value="ECO:0007669"/>
    <property type="project" value="InterPro"/>
</dbReference>
<dbReference type="SUPFAM" id="SSF56112">
    <property type="entry name" value="Protein kinase-like (PK-like)"/>
    <property type="match status" value="1"/>
</dbReference>
<dbReference type="EMBL" id="CP128399">
    <property type="protein sequence ID" value="WJW66784.1"/>
    <property type="molecule type" value="Genomic_DNA"/>
</dbReference>
<evidence type="ECO:0000313" key="3">
    <source>
        <dbReference type="EMBL" id="NWJ44903.1"/>
    </source>
</evidence>
<organism evidence="3 5">
    <name type="scientific">Candidatus Chlorohelix allophototropha</name>
    <dbReference type="NCBI Taxonomy" id="3003348"/>
    <lineage>
        <taxon>Bacteria</taxon>
        <taxon>Bacillati</taxon>
        <taxon>Chloroflexota</taxon>
        <taxon>Chloroflexia</taxon>
        <taxon>Candidatus Chloroheliales</taxon>
        <taxon>Candidatus Chloroheliaceae</taxon>
        <taxon>Candidatus Chlorohelix</taxon>
    </lineage>
</organism>
<feature type="domain" description="Protein kinase" evidence="2">
    <location>
        <begin position="10"/>
        <end position="302"/>
    </location>
</feature>
<dbReference type="InterPro" id="IPR000719">
    <property type="entry name" value="Prot_kinase_dom"/>
</dbReference>
<evidence type="ECO:0000313" key="5">
    <source>
        <dbReference type="Proteomes" id="UP000521676"/>
    </source>
</evidence>
<keyword evidence="3" id="KW-0418">Kinase</keyword>
<dbReference type="InterPro" id="IPR001245">
    <property type="entry name" value="Ser-Thr/Tyr_kinase_cat_dom"/>
</dbReference>
<dbReference type="PROSITE" id="PS50011">
    <property type="entry name" value="PROTEIN_KINASE_DOM"/>
    <property type="match status" value="1"/>
</dbReference>
<dbReference type="PANTHER" id="PTHR24347">
    <property type="entry name" value="SERINE/THREONINE-PROTEIN KINASE"/>
    <property type="match status" value="1"/>
</dbReference>
<dbReference type="SMART" id="SM00220">
    <property type="entry name" value="S_TKc"/>
    <property type="match status" value="1"/>
</dbReference>
<keyword evidence="3" id="KW-0808">Transferase</keyword>
<evidence type="ECO:0000313" key="4">
    <source>
        <dbReference type="EMBL" id="WJW66784.1"/>
    </source>
</evidence>
<dbReference type="GO" id="GO:0005524">
    <property type="term" value="F:ATP binding"/>
    <property type="evidence" value="ECO:0007669"/>
    <property type="project" value="InterPro"/>
</dbReference>
<proteinExistence type="predicted"/>
<evidence type="ECO:0000259" key="2">
    <source>
        <dbReference type="PROSITE" id="PS50011"/>
    </source>
</evidence>
<reference evidence="4" key="2">
    <citation type="journal article" date="2024" name="Nature">
        <title>Anoxygenic phototroph of the Chloroflexota uses a type I reaction centre.</title>
        <authorList>
            <person name="Tsuji J.M."/>
            <person name="Shaw N.A."/>
            <person name="Nagashima S."/>
            <person name="Venkiteswaran J.J."/>
            <person name="Schiff S.L."/>
            <person name="Watanabe T."/>
            <person name="Fukui M."/>
            <person name="Hanada S."/>
            <person name="Tank M."/>
            <person name="Neufeld J.D."/>
        </authorList>
    </citation>
    <scope>NUCLEOTIDE SEQUENCE</scope>
    <source>
        <strain evidence="4">L227-S17</strain>
    </source>
</reference>
<accession>A0A8T7LVI6</accession>
<feature type="region of interest" description="Disordered" evidence="1">
    <location>
        <begin position="299"/>
        <end position="323"/>
    </location>
</feature>
<dbReference type="Proteomes" id="UP001431572">
    <property type="component" value="Chromosome 1"/>
</dbReference>
<dbReference type="InterPro" id="IPR011009">
    <property type="entry name" value="Kinase-like_dom_sf"/>
</dbReference>